<dbReference type="InterPro" id="IPR005122">
    <property type="entry name" value="Uracil-DNA_glycosylase-like"/>
</dbReference>
<dbReference type="RefSeq" id="WP_165474532.1">
    <property type="nucleotide sequence ID" value="NZ_CAACXO010000026.1"/>
</dbReference>
<dbReference type="Proteomes" id="UP000255279">
    <property type="component" value="Unassembled WGS sequence"/>
</dbReference>
<reference evidence="15 16" key="1">
    <citation type="submission" date="2018-06" db="EMBL/GenBank/DDBJ databases">
        <authorList>
            <consortium name="Pathogen Informatics"/>
            <person name="Doyle S."/>
        </authorList>
    </citation>
    <scope>NUCLEOTIDE SEQUENCE [LARGE SCALE GENOMIC DNA]</scope>
    <source>
        <strain evidence="15 16">NCTC10293</strain>
    </source>
</reference>
<comment type="similarity">
    <text evidence="4 11 13">Belongs to the uracil-DNA glycosylase (UDG) superfamily. UNG family.</text>
</comment>
<comment type="catalytic activity">
    <reaction evidence="1 11 13">
        <text>Hydrolyzes single-stranded DNA or mismatched double-stranded DNA and polynucleotides, releasing free uracil.</text>
        <dbReference type="EC" id="3.2.2.27"/>
    </reaction>
</comment>
<dbReference type="InterPro" id="IPR018085">
    <property type="entry name" value="Ura-DNA_Glyclase_AS"/>
</dbReference>
<keyword evidence="10 11" id="KW-0234">DNA repair</keyword>
<evidence type="ECO:0000256" key="5">
    <source>
        <dbReference type="ARBA" id="ARBA00012030"/>
    </source>
</evidence>
<dbReference type="GO" id="GO:0005737">
    <property type="term" value="C:cytoplasm"/>
    <property type="evidence" value="ECO:0007669"/>
    <property type="project" value="UniProtKB-SubCell"/>
</dbReference>
<evidence type="ECO:0000256" key="3">
    <source>
        <dbReference type="ARBA" id="ARBA00004496"/>
    </source>
</evidence>
<dbReference type="EMBL" id="UGQE01000004">
    <property type="protein sequence ID" value="STZ14818.1"/>
    <property type="molecule type" value="Genomic_DNA"/>
</dbReference>
<gene>
    <name evidence="11 15" type="primary">ung</name>
    <name evidence="15" type="ORF">NCTC10293_02417</name>
</gene>
<evidence type="ECO:0000256" key="7">
    <source>
        <dbReference type="ARBA" id="ARBA00022490"/>
    </source>
</evidence>
<comment type="function">
    <text evidence="2 11 13">Excises uracil residues from the DNA which can arise as a result of misincorporation of dUMP residues by DNA polymerase or due to deamination of cytosine.</text>
</comment>
<dbReference type="NCBIfam" id="TIGR00628">
    <property type="entry name" value="ung"/>
    <property type="match status" value="1"/>
</dbReference>
<evidence type="ECO:0000256" key="1">
    <source>
        <dbReference type="ARBA" id="ARBA00001400"/>
    </source>
</evidence>
<dbReference type="PANTHER" id="PTHR11264">
    <property type="entry name" value="URACIL-DNA GLYCOSYLASE"/>
    <property type="match status" value="1"/>
</dbReference>
<keyword evidence="7 11" id="KW-0963">Cytoplasm</keyword>
<proteinExistence type="inferred from homology"/>
<dbReference type="HAMAP" id="MF_00148">
    <property type="entry name" value="UDG"/>
    <property type="match status" value="1"/>
</dbReference>
<evidence type="ECO:0000256" key="13">
    <source>
        <dbReference type="RuleBase" id="RU003780"/>
    </source>
</evidence>
<dbReference type="PROSITE" id="PS00130">
    <property type="entry name" value="U_DNA_GLYCOSYLASE"/>
    <property type="match status" value="1"/>
</dbReference>
<dbReference type="GO" id="GO:0097510">
    <property type="term" value="P:base-excision repair, AP site formation via deaminated base removal"/>
    <property type="evidence" value="ECO:0007669"/>
    <property type="project" value="TreeGrafter"/>
</dbReference>
<dbReference type="InterPro" id="IPR002043">
    <property type="entry name" value="UDG_fam1"/>
</dbReference>
<dbReference type="AlphaFoldDB" id="A0A378RBT1"/>
<feature type="active site" description="Proton acceptor" evidence="11 12">
    <location>
        <position position="98"/>
    </location>
</feature>
<feature type="domain" description="Uracil-DNA glycosylase-like" evidence="14">
    <location>
        <begin position="83"/>
        <end position="244"/>
    </location>
</feature>
<dbReference type="InterPro" id="IPR036895">
    <property type="entry name" value="Uracil-DNA_glycosylase-like_sf"/>
</dbReference>
<accession>A0A378RBT1</accession>
<evidence type="ECO:0000256" key="4">
    <source>
        <dbReference type="ARBA" id="ARBA00008184"/>
    </source>
</evidence>
<dbReference type="NCBIfam" id="NF003592">
    <property type="entry name" value="PRK05254.1-5"/>
    <property type="match status" value="1"/>
</dbReference>
<evidence type="ECO:0000256" key="6">
    <source>
        <dbReference type="ARBA" id="ARBA00018429"/>
    </source>
</evidence>
<dbReference type="NCBIfam" id="NF003591">
    <property type="entry name" value="PRK05254.1-4"/>
    <property type="match status" value="1"/>
</dbReference>
<evidence type="ECO:0000256" key="11">
    <source>
        <dbReference type="HAMAP-Rule" id="MF_00148"/>
    </source>
</evidence>
<evidence type="ECO:0000256" key="9">
    <source>
        <dbReference type="ARBA" id="ARBA00022801"/>
    </source>
</evidence>
<evidence type="ECO:0000256" key="2">
    <source>
        <dbReference type="ARBA" id="ARBA00002631"/>
    </source>
</evidence>
<name>A0A378RBT1_9GAMM</name>
<evidence type="ECO:0000313" key="16">
    <source>
        <dbReference type="Proteomes" id="UP000255279"/>
    </source>
</evidence>
<dbReference type="Pfam" id="PF03167">
    <property type="entry name" value="UDG"/>
    <property type="match status" value="1"/>
</dbReference>
<dbReference type="FunFam" id="3.40.470.10:FF:000008">
    <property type="entry name" value="Uracil-DNA glycosylase"/>
    <property type="match status" value="1"/>
</dbReference>
<evidence type="ECO:0000256" key="12">
    <source>
        <dbReference type="PROSITE-ProRule" id="PRU10072"/>
    </source>
</evidence>
<dbReference type="NCBIfam" id="NF003588">
    <property type="entry name" value="PRK05254.1-1"/>
    <property type="match status" value="1"/>
</dbReference>
<organism evidence="15 16">
    <name type="scientific">Moraxella caviae</name>
    <dbReference type="NCBI Taxonomy" id="34060"/>
    <lineage>
        <taxon>Bacteria</taxon>
        <taxon>Pseudomonadati</taxon>
        <taxon>Pseudomonadota</taxon>
        <taxon>Gammaproteobacteria</taxon>
        <taxon>Moraxellales</taxon>
        <taxon>Moraxellaceae</taxon>
        <taxon>Moraxella</taxon>
    </lineage>
</organism>
<dbReference type="SUPFAM" id="SSF52141">
    <property type="entry name" value="Uracil-DNA glycosylase-like"/>
    <property type="match status" value="1"/>
</dbReference>
<dbReference type="NCBIfam" id="NF003589">
    <property type="entry name" value="PRK05254.1-2"/>
    <property type="match status" value="1"/>
</dbReference>
<sequence>MNHNAYTTLTDAQLGYDAAKIAHLSAEERAVLAKVKLPNDWKVALADVLVSETMENLRAFLRQEYALGKSIYPPKEQIFNALNTTPLSQVKVVILGQDPYHGAGQAMGLSFSVPKIIPKPPSLQNILKELSNDLHIPISAHGDLTHWANQGVLLLNAVLTVEAGQAGSHAGRGWEEFTDAVIEVINQQTDRTVFILWGSYAKKKGRFIDATRHAILTANHPSPLSANRGGFFGTNPFSRANDCLMRWGKAPIDWALPQ</sequence>
<evidence type="ECO:0000256" key="10">
    <source>
        <dbReference type="ARBA" id="ARBA00023204"/>
    </source>
</evidence>
<evidence type="ECO:0000259" key="14">
    <source>
        <dbReference type="SMART" id="SM00986"/>
    </source>
</evidence>
<keyword evidence="15" id="KW-0326">Glycosidase</keyword>
<dbReference type="SMART" id="SM00986">
    <property type="entry name" value="UDG"/>
    <property type="match status" value="1"/>
</dbReference>
<comment type="subcellular location">
    <subcellularLocation>
        <location evidence="3 11">Cytoplasm</location>
    </subcellularLocation>
</comment>
<dbReference type="GO" id="GO:0004844">
    <property type="term" value="F:uracil DNA N-glycosylase activity"/>
    <property type="evidence" value="ECO:0007669"/>
    <property type="project" value="UniProtKB-UniRule"/>
</dbReference>
<dbReference type="EC" id="3.2.2.27" evidence="5 11"/>
<keyword evidence="9 11" id="KW-0378">Hydrolase</keyword>
<protein>
    <recommendedName>
        <fullName evidence="6 11">Uracil-DNA glycosylase</fullName>
        <shortName evidence="11">UDG</shortName>
        <ecNumber evidence="5 11">3.2.2.27</ecNumber>
    </recommendedName>
</protein>
<keyword evidence="8 11" id="KW-0227">DNA damage</keyword>
<dbReference type="SMART" id="SM00987">
    <property type="entry name" value="UreE_C"/>
    <property type="match status" value="1"/>
</dbReference>
<evidence type="ECO:0000313" key="15">
    <source>
        <dbReference type="EMBL" id="STZ14818.1"/>
    </source>
</evidence>
<evidence type="ECO:0000256" key="8">
    <source>
        <dbReference type="ARBA" id="ARBA00022763"/>
    </source>
</evidence>
<dbReference type="PANTHER" id="PTHR11264:SF0">
    <property type="entry name" value="URACIL-DNA GLYCOSYLASE"/>
    <property type="match status" value="1"/>
</dbReference>
<dbReference type="Gene3D" id="3.40.470.10">
    <property type="entry name" value="Uracil-DNA glycosylase-like domain"/>
    <property type="match status" value="1"/>
</dbReference>
<dbReference type="CDD" id="cd10027">
    <property type="entry name" value="UDG-F1-like"/>
    <property type="match status" value="1"/>
</dbReference>